<dbReference type="Pfam" id="PF00017">
    <property type="entry name" value="SH2"/>
    <property type="match status" value="1"/>
</dbReference>
<proteinExistence type="predicted"/>
<sequence length="455" mass="53709">MLQQILQDMYIDPEILAELSEEQTQVLYYKMREEQIRRYNVWSSEEEKNPPPRKKGRKKINWKLGNDGDIWVWVMGEHRNDIPYEVLLEEARQKEARRLAEEELKAQRAQQEEEEKRLQKEEEAKQKKLREEEERLAKVKQELELKRRKAEEAAIYASLKEARLAKQQEEKLEKERKEAERREEELREKERALLAARKCSASGYSLLLKRSEENRKREKELEKRLTERSEDLYMSVSQVRAEQVKMVEKEKEKVEQIWQVQLRKIKLADKNRAMIAKRAREEVRKSKTLSQDMDALTLEDLLKKNAQLNKSGNTTNKKRASREDVISWYKSVELPKGSGLKKGTKIPEKWFHGCINRTQAAELLNGKSTGSFLVRLSEKVLGYALSFKDSERVKHFLIDASEETYHFFGTDQINHKSLSDLVKFHKERPITFSGQEILTDACGQKPGIPDYKELF</sequence>
<keyword evidence="2" id="KW-0175">Coiled coil</keyword>
<dbReference type="PANTHER" id="PTHR14388:SF17">
    <property type="entry name" value="SH2 DOMAIN-CONTAINING PROTEIN"/>
    <property type="match status" value="1"/>
</dbReference>
<dbReference type="SUPFAM" id="SSF55550">
    <property type="entry name" value="SH2 domain"/>
    <property type="match status" value="1"/>
</dbReference>
<reference evidence="4" key="1">
    <citation type="submission" date="2021-10" db="EMBL/GenBank/DDBJ databases">
        <title>Tropical sea cucumber genome reveals ecological adaptation and Cuvierian tubules defense mechanism.</title>
        <authorList>
            <person name="Chen T."/>
        </authorList>
    </citation>
    <scope>NUCLEOTIDE SEQUENCE</scope>
    <source>
        <strain evidence="4">Nanhai2018</strain>
        <tissue evidence="4">Muscle</tissue>
    </source>
</reference>
<dbReference type="EMBL" id="JAIZAY010000020">
    <property type="protein sequence ID" value="KAJ8022572.1"/>
    <property type="molecule type" value="Genomic_DNA"/>
</dbReference>
<name>A0A9Q0YLZ2_HOLLE</name>
<dbReference type="Gene3D" id="3.30.505.10">
    <property type="entry name" value="SH2 domain"/>
    <property type="match status" value="1"/>
</dbReference>
<dbReference type="OrthoDB" id="10003345at2759"/>
<organism evidence="4 5">
    <name type="scientific">Holothuria leucospilota</name>
    <name type="common">Black long sea cucumber</name>
    <name type="synonym">Mertensiothuria leucospilota</name>
    <dbReference type="NCBI Taxonomy" id="206669"/>
    <lineage>
        <taxon>Eukaryota</taxon>
        <taxon>Metazoa</taxon>
        <taxon>Echinodermata</taxon>
        <taxon>Eleutherozoa</taxon>
        <taxon>Echinozoa</taxon>
        <taxon>Holothuroidea</taxon>
        <taxon>Aspidochirotacea</taxon>
        <taxon>Aspidochirotida</taxon>
        <taxon>Holothuriidae</taxon>
        <taxon>Holothuria</taxon>
    </lineage>
</organism>
<dbReference type="SMART" id="SM00252">
    <property type="entry name" value="SH2"/>
    <property type="match status" value="1"/>
</dbReference>
<protein>
    <submittedName>
        <fullName evidence="4">SH2 domain-containing protein 4A</fullName>
    </submittedName>
</protein>
<accession>A0A9Q0YLZ2</accession>
<gene>
    <name evidence="4" type="ORF">HOLleu_37515</name>
</gene>
<dbReference type="PRINTS" id="PR00401">
    <property type="entry name" value="SH2DOMAIN"/>
</dbReference>
<evidence type="ECO:0000256" key="1">
    <source>
        <dbReference type="PROSITE-ProRule" id="PRU00191"/>
    </source>
</evidence>
<evidence type="ECO:0000313" key="5">
    <source>
        <dbReference type="Proteomes" id="UP001152320"/>
    </source>
</evidence>
<dbReference type="InterPro" id="IPR036860">
    <property type="entry name" value="SH2_dom_sf"/>
</dbReference>
<dbReference type="Proteomes" id="UP001152320">
    <property type="component" value="Chromosome 20"/>
</dbReference>
<keyword evidence="1" id="KW-0727">SH2 domain</keyword>
<evidence type="ECO:0000313" key="4">
    <source>
        <dbReference type="EMBL" id="KAJ8022572.1"/>
    </source>
</evidence>
<feature type="domain" description="SH2" evidence="3">
    <location>
        <begin position="350"/>
        <end position="442"/>
    </location>
</feature>
<evidence type="ECO:0000259" key="3">
    <source>
        <dbReference type="PROSITE" id="PS50001"/>
    </source>
</evidence>
<dbReference type="GO" id="GO:0005737">
    <property type="term" value="C:cytoplasm"/>
    <property type="evidence" value="ECO:0007669"/>
    <property type="project" value="TreeGrafter"/>
</dbReference>
<dbReference type="InterPro" id="IPR000980">
    <property type="entry name" value="SH2"/>
</dbReference>
<evidence type="ECO:0000256" key="2">
    <source>
        <dbReference type="SAM" id="Coils"/>
    </source>
</evidence>
<dbReference type="AlphaFoldDB" id="A0A9Q0YLZ2"/>
<comment type="caution">
    <text evidence="4">The sequence shown here is derived from an EMBL/GenBank/DDBJ whole genome shotgun (WGS) entry which is preliminary data.</text>
</comment>
<dbReference type="PROSITE" id="PS50001">
    <property type="entry name" value="SH2"/>
    <property type="match status" value="1"/>
</dbReference>
<dbReference type="PANTHER" id="PTHR14388">
    <property type="entry name" value="T CELL-SPECIFIC ADAPTER PROTEIN TSAD"/>
    <property type="match status" value="1"/>
</dbReference>
<keyword evidence="5" id="KW-1185">Reference proteome</keyword>
<feature type="coiled-coil region" evidence="2">
    <location>
        <begin position="90"/>
        <end position="228"/>
    </location>
</feature>